<dbReference type="InterPro" id="IPR036390">
    <property type="entry name" value="WH_DNA-bd_sf"/>
</dbReference>
<evidence type="ECO:0000256" key="1">
    <source>
        <dbReference type="ARBA" id="ARBA00023015"/>
    </source>
</evidence>
<dbReference type="InterPro" id="IPR005471">
    <property type="entry name" value="Tscrpt_reg_IclR_N"/>
</dbReference>
<dbReference type="InterPro" id="IPR050707">
    <property type="entry name" value="HTH_MetabolicPath_Reg"/>
</dbReference>
<dbReference type="NCBIfam" id="TIGR02431">
    <property type="entry name" value="pcaR_pcaU"/>
    <property type="match status" value="1"/>
</dbReference>
<dbReference type="InterPro" id="IPR029016">
    <property type="entry name" value="GAF-like_dom_sf"/>
</dbReference>
<gene>
    <name evidence="6" type="ORF">SAMN05421749_101127</name>
</gene>
<feature type="domain" description="IclR-ED" evidence="5">
    <location>
        <begin position="73"/>
        <end position="260"/>
    </location>
</feature>
<dbReference type="SMART" id="SM00346">
    <property type="entry name" value="HTH_ICLR"/>
    <property type="match status" value="1"/>
</dbReference>
<name>A0A1G6GLC5_9GAMM</name>
<dbReference type="EMBL" id="FMYK01000001">
    <property type="protein sequence ID" value="SDB82734.1"/>
    <property type="molecule type" value="Genomic_DNA"/>
</dbReference>
<keyword evidence="7" id="KW-1185">Reference proteome</keyword>
<dbReference type="Gene3D" id="1.10.10.10">
    <property type="entry name" value="Winged helix-like DNA-binding domain superfamily/Winged helix DNA-binding domain"/>
    <property type="match status" value="1"/>
</dbReference>
<dbReference type="InterPro" id="IPR014757">
    <property type="entry name" value="Tscrpt_reg_IclR_C"/>
</dbReference>
<dbReference type="InterPro" id="IPR036388">
    <property type="entry name" value="WH-like_DNA-bd_sf"/>
</dbReference>
<keyword evidence="1" id="KW-0805">Transcription regulation</keyword>
<dbReference type="SUPFAM" id="SSF46785">
    <property type="entry name" value="Winged helix' DNA-binding domain"/>
    <property type="match status" value="1"/>
</dbReference>
<accession>A0A1G6GLC5</accession>
<dbReference type="GO" id="GO:0045893">
    <property type="term" value="P:positive regulation of DNA-templated transcription"/>
    <property type="evidence" value="ECO:0007669"/>
    <property type="project" value="InterPro"/>
</dbReference>
<evidence type="ECO:0000259" key="5">
    <source>
        <dbReference type="PROSITE" id="PS51078"/>
    </source>
</evidence>
<dbReference type="PANTHER" id="PTHR30136:SF34">
    <property type="entry name" value="TRANSCRIPTIONAL REGULATOR"/>
    <property type="match status" value="1"/>
</dbReference>
<reference evidence="7" key="1">
    <citation type="submission" date="2016-09" db="EMBL/GenBank/DDBJ databases">
        <authorList>
            <person name="Varghese N."/>
            <person name="Submissions S."/>
        </authorList>
    </citation>
    <scope>NUCLEOTIDE SEQUENCE [LARGE SCALE GENOMIC DNA]</scope>
    <source>
        <strain evidence="7">ANC 3699</strain>
    </source>
</reference>
<dbReference type="Proteomes" id="UP000242317">
    <property type="component" value="Unassembled WGS sequence"/>
</dbReference>
<dbReference type="Gene3D" id="3.30.450.40">
    <property type="match status" value="1"/>
</dbReference>
<dbReference type="SUPFAM" id="SSF55781">
    <property type="entry name" value="GAF domain-like"/>
    <property type="match status" value="1"/>
</dbReference>
<dbReference type="GO" id="GO:0046278">
    <property type="term" value="P:3,4-dihydroxybenzoate metabolic process"/>
    <property type="evidence" value="ECO:0007669"/>
    <property type="project" value="InterPro"/>
</dbReference>
<dbReference type="GO" id="GO:0003677">
    <property type="term" value="F:DNA binding"/>
    <property type="evidence" value="ECO:0007669"/>
    <property type="project" value="UniProtKB-KW"/>
</dbReference>
<feature type="domain" description="HTH iclR-type" evidence="4">
    <location>
        <begin position="12"/>
        <end position="72"/>
    </location>
</feature>
<dbReference type="InterPro" id="IPR012794">
    <property type="entry name" value="PcaR_PcaU"/>
</dbReference>
<dbReference type="PANTHER" id="PTHR30136">
    <property type="entry name" value="HELIX-TURN-HELIX TRANSCRIPTIONAL REGULATOR, ICLR FAMILY"/>
    <property type="match status" value="1"/>
</dbReference>
<keyword evidence="3" id="KW-0804">Transcription</keyword>
<evidence type="ECO:0000259" key="4">
    <source>
        <dbReference type="PROSITE" id="PS51077"/>
    </source>
</evidence>
<protein>
    <submittedName>
        <fullName evidence="6">Transcriptional regulator, IclR family</fullName>
    </submittedName>
</protein>
<evidence type="ECO:0000313" key="7">
    <source>
        <dbReference type="Proteomes" id="UP000242317"/>
    </source>
</evidence>
<evidence type="ECO:0000256" key="2">
    <source>
        <dbReference type="ARBA" id="ARBA00023125"/>
    </source>
</evidence>
<dbReference type="Pfam" id="PF09339">
    <property type="entry name" value="HTH_IclR"/>
    <property type="match status" value="1"/>
</dbReference>
<dbReference type="OrthoDB" id="9807558at2"/>
<organism evidence="6 7">
    <name type="scientific">Acinetobacter marinus</name>
    <dbReference type="NCBI Taxonomy" id="281375"/>
    <lineage>
        <taxon>Bacteria</taxon>
        <taxon>Pseudomonadati</taxon>
        <taxon>Pseudomonadota</taxon>
        <taxon>Gammaproteobacteria</taxon>
        <taxon>Moraxellales</taxon>
        <taxon>Moraxellaceae</taxon>
        <taxon>Acinetobacter</taxon>
    </lineage>
</organism>
<sequence>MSEQEMEKSQFIASLGKGMQVLEAFGTERQRLNVSQVAQKTQISRTAVRRYLLTFADLGYLSSDGTHFWITHKVLRFSSAYLSSSLLPKLAQPHLNQLNQLTNLSFSVAVLDGHEVVPIAHSFMQHDRQKMIPYGIHLGNRLPAHATSTGKLLLSYLSSADLEDWIDQYGLPRLTPYSITDDAQFKARIASIRQHDFCLSEQEHELGVIAIAVPILSQKGHAVAALNCISTVLQSDATTLQERILPLIRQAAQQIRYDLN</sequence>
<dbReference type="AlphaFoldDB" id="A0A1G6GLC5"/>
<dbReference type="PROSITE" id="PS51077">
    <property type="entry name" value="HTH_ICLR"/>
    <property type="match status" value="1"/>
</dbReference>
<keyword evidence="2" id="KW-0238">DNA-binding</keyword>
<dbReference type="RefSeq" id="WP_092614527.1">
    <property type="nucleotide sequence ID" value="NZ_FMYK01000001.1"/>
</dbReference>
<evidence type="ECO:0000313" key="6">
    <source>
        <dbReference type="EMBL" id="SDB82734.1"/>
    </source>
</evidence>
<evidence type="ECO:0000256" key="3">
    <source>
        <dbReference type="ARBA" id="ARBA00023163"/>
    </source>
</evidence>
<dbReference type="Pfam" id="PF01614">
    <property type="entry name" value="IclR_C"/>
    <property type="match status" value="1"/>
</dbReference>
<dbReference type="GO" id="GO:0045892">
    <property type="term" value="P:negative regulation of DNA-templated transcription"/>
    <property type="evidence" value="ECO:0007669"/>
    <property type="project" value="TreeGrafter"/>
</dbReference>
<dbReference type="PROSITE" id="PS51078">
    <property type="entry name" value="ICLR_ED"/>
    <property type="match status" value="1"/>
</dbReference>
<proteinExistence type="predicted"/>
<dbReference type="GO" id="GO:0003700">
    <property type="term" value="F:DNA-binding transcription factor activity"/>
    <property type="evidence" value="ECO:0007669"/>
    <property type="project" value="TreeGrafter"/>
</dbReference>